<evidence type="ECO:0000256" key="1">
    <source>
        <dbReference type="SAM" id="MobiDB-lite"/>
    </source>
</evidence>
<feature type="region of interest" description="Disordered" evidence="1">
    <location>
        <begin position="165"/>
        <end position="184"/>
    </location>
</feature>
<feature type="compositionally biased region" description="Low complexity" evidence="1">
    <location>
        <begin position="17"/>
        <end position="35"/>
    </location>
</feature>
<proteinExistence type="predicted"/>
<dbReference type="PANTHER" id="PTHR40462">
    <property type="entry name" value="CHROMOSOME 1, WHOLE GENOME SHOTGUN SEQUENCE"/>
    <property type="match status" value="1"/>
</dbReference>
<evidence type="ECO:0000313" key="3">
    <source>
        <dbReference type="Proteomes" id="UP001302126"/>
    </source>
</evidence>
<evidence type="ECO:0000313" key="2">
    <source>
        <dbReference type="EMBL" id="KAK4188746.1"/>
    </source>
</evidence>
<organism evidence="2 3">
    <name type="scientific">Podospora australis</name>
    <dbReference type="NCBI Taxonomy" id="1536484"/>
    <lineage>
        <taxon>Eukaryota</taxon>
        <taxon>Fungi</taxon>
        <taxon>Dikarya</taxon>
        <taxon>Ascomycota</taxon>
        <taxon>Pezizomycotina</taxon>
        <taxon>Sordariomycetes</taxon>
        <taxon>Sordariomycetidae</taxon>
        <taxon>Sordariales</taxon>
        <taxon>Podosporaceae</taxon>
        <taxon>Podospora</taxon>
    </lineage>
</organism>
<reference evidence="2" key="1">
    <citation type="journal article" date="2023" name="Mol. Phylogenet. Evol.">
        <title>Genome-scale phylogeny and comparative genomics of the fungal order Sordariales.</title>
        <authorList>
            <person name="Hensen N."/>
            <person name="Bonometti L."/>
            <person name="Westerberg I."/>
            <person name="Brannstrom I.O."/>
            <person name="Guillou S."/>
            <person name="Cros-Aarteil S."/>
            <person name="Calhoun S."/>
            <person name="Haridas S."/>
            <person name="Kuo A."/>
            <person name="Mondo S."/>
            <person name="Pangilinan J."/>
            <person name="Riley R."/>
            <person name="LaButti K."/>
            <person name="Andreopoulos B."/>
            <person name="Lipzen A."/>
            <person name="Chen C."/>
            <person name="Yan M."/>
            <person name="Daum C."/>
            <person name="Ng V."/>
            <person name="Clum A."/>
            <person name="Steindorff A."/>
            <person name="Ohm R.A."/>
            <person name="Martin F."/>
            <person name="Silar P."/>
            <person name="Natvig D.O."/>
            <person name="Lalanne C."/>
            <person name="Gautier V."/>
            <person name="Ament-Velasquez S.L."/>
            <person name="Kruys A."/>
            <person name="Hutchinson M.I."/>
            <person name="Powell A.J."/>
            <person name="Barry K."/>
            <person name="Miller A.N."/>
            <person name="Grigoriev I.V."/>
            <person name="Debuchy R."/>
            <person name="Gladieux P."/>
            <person name="Hiltunen Thoren M."/>
            <person name="Johannesson H."/>
        </authorList>
    </citation>
    <scope>NUCLEOTIDE SEQUENCE</scope>
    <source>
        <strain evidence="2">PSN309</strain>
    </source>
</reference>
<dbReference type="PANTHER" id="PTHR40462:SF1">
    <property type="entry name" value="EXPRESSED PROTEIN"/>
    <property type="match status" value="1"/>
</dbReference>
<name>A0AAN6WWD8_9PEZI</name>
<comment type="caution">
    <text evidence="2">The sequence shown here is derived from an EMBL/GenBank/DDBJ whole genome shotgun (WGS) entry which is preliminary data.</text>
</comment>
<dbReference type="AlphaFoldDB" id="A0AAN6WWD8"/>
<feature type="compositionally biased region" description="Low complexity" evidence="1">
    <location>
        <begin position="50"/>
        <end position="91"/>
    </location>
</feature>
<accession>A0AAN6WWD8</accession>
<protein>
    <submittedName>
        <fullName evidence="2">Uncharacterized protein</fullName>
    </submittedName>
</protein>
<dbReference type="EMBL" id="MU864384">
    <property type="protein sequence ID" value="KAK4188746.1"/>
    <property type="molecule type" value="Genomic_DNA"/>
</dbReference>
<keyword evidence="3" id="KW-1185">Reference proteome</keyword>
<sequence>MDFLKKVGSETLKAATQPQGQQQQQQQPQQQQSSGASGLLGTLDGATSYQQQPQQPQQQQQSSGLLGTLSSVVGQATGSQQQSSQQQSTGSNALVDKLHGVIGGGPESEKKEDVLDKAIDLVQEHVFKAGPQDNESAKEQAMDDFIADNIRTGFKKATGKEFPIEKKEEKPSAGLGALAGSLFK</sequence>
<dbReference type="Proteomes" id="UP001302126">
    <property type="component" value="Unassembled WGS sequence"/>
</dbReference>
<reference evidence="2" key="2">
    <citation type="submission" date="2023-05" db="EMBL/GenBank/DDBJ databases">
        <authorList>
            <consortium name="Lawrence Berkeley National Laboratory"/>
            <person name="Steindorff A."/>
            <person name="Hensen N."/>
            <person name="Bonometti L."/>
            <person name="Westerberg I."/>
            <person name="Brannstrom I.O."/>
            <person name="Guillou S."/>
            <person name="Cros-Aarteil S."/>
            <person name="Calhoun S."/>
            <person name="Haridas S."/>
            <person name="Kuo A."/>
            <person name="Mondo S."/>
            <person name="Pangilinan J."/>
            <person name="Riley R."/>
            <person name="Labutti K."/>
            <person name="Andreopoulos B."/>
            <person name="Lipzen A."/>
            <person name="Chen C."/>
            <person name="Yanf M."/>
            <person name="Daum C."/>
            <person name="Ng V."/>
            <person name="Clum A."/>
            <person name="Ohm R."/>
            <person name="Martin F."/>
            <person name="Silar P."/>
            <person name="Natvig D."/>
            <person name="Lalanne C."/>
            <person name="Gautier V."/>
            <person name="Ament-Velasquez S.L."/>
            <person name="Kruys A."/>
            <person name="Hutchinson M.I."/>
            <person name="Powell A.J."/>
            <person name="Barry K."/>
            <person name="Miller A.N."/>
            <person name="Grigoriev I.V."/>
            <person name="Debuchy R."/>
            <person name="Gladieux P."/>
            <person name="Thoren M.H."/>
            <person name="Johannesson H."/>
        </authorList>
    </citation>
    <scope>NUCLEOTIDE SEQUENCE</scope>
    <source>
        <strain evidence="2">PSN309</strain>
    </source>
</reference>
<gene>
    <name evidence="2" type="ORF">QBC35DRAFT_381901</name>
</gene>
<feature type="region of interest" description="Disordered" evidence="1">
    <location>
        <begin position="1"/>
        <end position="112"/>
    </location>
</feature>